<name>A0ABR0EHE0_ZASCE</name>
<comment type="caution">
    <text evidence="1">The sequence shown here is derived from an EMBL/GenBank/DDBJ whole genome shotgun (WGS) entry which is preliminary data.</text>
</comment>
<evidence type="ECO:0000313" key="2">
    <source>
        <dbReference type="Proteomes" id="UP001305779"/>
    </source>
</evidence>
<evidence type="ECO:0000313" key="1">
    <source>
        <dbReference type="EMBL" id="KAK4500929.1"/>
    </source>
</evidence>
<dbReference type="EMBL" id="JAXOVC010000006">
    <property type="protein sequence ID" value="KAK4500929.1"/>
    <property type="molecule type" value="Genomic_DNA"/>
</dbReference>
<keyword evidence="2" id="KW-1185">Reference proteome</keyword>
<proteinExistence type="predicted"/>
<organism evidence="1 2">
    <name type="scientific">Zasmidium cellare</name>
    <name type="common">Wine cellar mold</name>
    <name type="synonym">Racodium cellare</name>
    <dbReference type="NCBI Taxonomy" id="395010"/>
    <lineage>
        <taxon>Eukaryota</taxon>
        <taxon>Fungi</taxon>
        <taxon>Dikarya</taxon>
        <taxon>Ascomycota</taxon>
        <taxon>Pezizomycotina</taxon>
        <taxon>Dothideomycetes</taxon>
        <taxon>Dothideomycetidae</taxon>
        <taxon>Mycosphaerellales</taxon>
        <taxon>Mycosphaerellaceae</taxon>
        <taxon>Zasmidium</taxon>
    </lineage>
</organism>
<sequence length="163" mass="18450">METVRDRNARLAEHLEGISRRGIEAVNNRQWNHLADPWIHYSRGHIYDPQWRNDLRATMQGQEHDGSEREPLQPTGHNFVDFERSIVQISPEFHVHILNVDTTVLDEEAEHATVMVEAEETGVPPGVTRPCMAALNFRKLDGKWLCTMLRSVAGVDLSSSSGG</sequence>
<evidence type="ECO:0008006" key="3">
    <source>
        <dbReference type="Google" id="ProtNLM"/>
    </source>
</evidence>
<reference evidence="1 2" key="1">
    <citation type="journal article" date="2023" name="G3 (Bethesda)">
        <title>A chromosome-level genome assembly of Zasmidium syzygii isolated from banana leaves.</title>
        <authorList>
            <person name="van Westerhoven A.C."/>
            <person name="Mehrabi R."/>
            <person name="Talebi R."/>
            <person name="Steentjes M.B.F."/>
            <person name="Corcolon B."/>
            <person name="Chong P.A."/>
            <person name="Kema G.H.J."/>
            <person name="Seidl M.F."/>
        </authorList>
    </citation>
    <scope>NUCLEOTIDE SEQUENCE [LARGE SCALE GENOMIC DNA]</scope>
    <source>
        <strain evidence="1 2">P124</strain>
    </source>
</reference>
<gene>
    <name evidence="1" type="ORF">PRZ48_009121</name>
</gene>
<accession>A0ABR0EHE0</accession>
<protein>
    <recommendedName>
        <fullName evidence="3">SnoaL-like domain-containing protein</fullName>
    </recommendedName>
</protein>
<dbReference type="Proteomes" id="UP001305779">
    <property type="component" value="Unassembled WGS sequence"/>
</dbReference>